<dbReference type="EMBL" id="DRMJ01000535">
    <property type="protein sequence ID" value="HHL43968.1"/>
    <property type="molecule type" value="Genomic_DNA"/>
</dbReference>
<comment type="caution">
    <text evidence="1">The sequence shown here is derived from an EMBL/GenBank/DDBJ whole genome shotgun (WGS) entry which is preliminary data.</text>
</comment>
<protein>
    <submittedName>
        <fullName evidence="1">Uncharacterized protein</fullName>
    </submittedName>
</protein>
<reference evidence="1" key="1">
    <citation type="journal article" date="2020" name="mSystems">
        <title>Genome- and Community-Level Interaction Insights into Carbon Utilization and Element Cycling Functions of Hydrothermarchaeota in Hydrothermal Sediment.</title>
        <authorList>
            <person name="Zhou Z."/>
            <person name="Liu Y."/>
            <person name="Xu W."/>
            <person name="Pan J."/>
            <person name="Luo Z.H."/>
            <person name="Li M."/>
        </authorList>
    </citation>
    <scope>NUCLEOTIDE SEQUENCE [LARGE SCALE GENOMIC DNA]</scope>
    <source>
        <strain evidence="1">HyVt-485</strain>
    </source>
</reference>
<dbReference type="AlphaFoldDB" id="A0A7C5M1M1"/>
<organism evidence="1">
    <name type="scientific">Hellea balneolensis</name>
    <dbReference type="NCBI Taxonomy" id="287478"/>
    <lineage>
        <taxon>Bacteria</taxon>
        <taxon>Pseudomonadati</taxon>
        <taxon>Pseudomonadota</taxon>
        <taxon>Alphaproteobacteria</taxon>
        <taxon>Maricaulales</taxon>
        <taxon>Robiginitomaculaceae</taxon>
        <taxon>Hellea</taxon>
    </lineage>
</organism>
<name>A0A7C5M1M1_9PROT</name>
<proteinExistence type="predicted"/>
<gene>
    <name evidence="1" type="ORF">ENJ42_10140</name>
</gene>
<dbReference type="Proteomes" id="UP000885830">
    <property type="component" value="Unassembled WGS sequence"/>
</dbReference>
<evidence type="ECO:0000313" key="1">
    <source>
        <dbReference type="EMBL" id="HHL43968.1"/>
    </source>
</evidence>
<accession>A0A7C5M1M1</accession>
<sequence>MLTLNAVYARMKRNNIEDCAGDSFLHREEIVQRIPFLKAYKNEQFLFGIYKNEAKWTVLSVNFLFASFDEDQAILRLDTDANKIFHFLSEKDDNQFSSAVWLSDGTHIWMKSPECCSLILNMVLMLKKVPCGVKLPQ</sequence>